<dbReference type="VEuPathDB" id="FungiDB:PSTT_07622"/>
<gene>
    <name evidence="2" type="ORF">PSTT_07622</name>
</gene>
<reference evidence="2" key="1">
    <citation type="submission" date="2017-12" db="EMBL/GenBank/DDBJ databases">
        <title>Gene loss provides genomic basis for host adaptation in cereal stripe rust fungi.</title>
        <authorList>
            <person name="Xia C."/>
        </authorList>
    </citation>
    <scope>NUCLEOTIDE SEQUENCE [LARGE SCALE GENOMIC DNA]</scope>
    <source>
        <strain evidence="2">93-210</strain>
    </source>
</reference>
<evidence type="ECO:0000313" key="2">
    <source>
        <dbReference type="EMBL" id="POW08354.1"/>
    </source>
</evidence>
<name>A0A2S4VFP5_9BASI</name>
<keyword evidence="3" id="KW-1185">Reference proteome</keyword>
<feature type="region of interest" description="Disordered" evidence="1">
    <location>
        <begin position="40"/>
        <end position="62"/>
    </location>
</feature>
<comment type="caution">
    <text evidence="2">The sequence shown here is derived from an EMBL/GenBank/DDBJ whole genome shotgun (WGS) entry which is preliminary data.</text>
</comment>
<evidence type="ECO:0000256" key="1">
    <source>
        <dbReference type="SAM" id="MobiDB-lite"/>
    </source>
</evidence>
<protein>
    <submittedName>
        <fullName evidence="2">Uncharacterized protein</fullName>
    </submittedName>
</protein>
<evidence type="ECO:0000313" key="3">
    <source>
        <dbReference type="Proteomes" id="UP000239156"/>
    </source>
</evidence>
<sequence>MSILPFLVLQVIMGLDLTSKNLNKFKTRSIHSSREALEWNVGGGGSTGEPAPPNPKLPNPCC</sequence>
<dbReference type="AlphaFoldDB" id="A0A2S4VFP5"/>
<proteinExistence type="predicted"/>
<dbReference type="EMBL" id="PKSL01000065">
    <property type="protein sequence ID" value="POW08354.1"/>
    <property type="molecule type" value="Genomic_DNA"/>
</dbReference>
<organism evidence="2 3">
    <name type="scientific">Puccinia striiformis</name>
    <dbReference type="NCBI Taxonomy" id="27350"/>
    <lineage>
        <taxon>Eukaryota</taxon>
        <taxon>Fungi</taxon>
        <taxon>Dikarya</taxon>
        <taxon>Basidiomycota</taxon>
        <taxon>Pucciniomycotina</taxon>
        <taxon>Pucciniomycetes</taxon>
        <taxon>Pucciniales</taxon>
        <taxon>Pucciniaceae</taxon>
        <taxon>Puccinia</taxon>
    </lineage>
</organism>
<accession>A0A2S4VFP5</accession>
<dbReference type="Proteomes" id="UP000239156">
    <property type="component" value="Unassembled WGS sequence"/>
</dbReference>
<feature type="compositionally biased region" description="Pro residues" evidence="1">
    <location>
        <begin position="50"/>
        <end position="62"/>
    </location>
</feature>